<dbReference type="SUPFAM" id="SSF51905">
    <property type="entry name" value="FAD/NAD(P)-binding domain"/>
    <property type="match status" value="1"/>
</dbReference>
<dbReference type="InterPro" id="IPR023753">
    <property type="entry name" value="FAD/NAD-binding_dom"/>
</dbReference>
<dbReference type="InterPro" id="IPR050097">
    <property type="entry name" value="Ferredoxin-NADP_redctase_2"/>
</dbReference>
<dbReference type="EC" id="1.8.1.9" evidence="7"/>
<keyword evidence="5" id="KW-1015">Disulfide bond</keyword>
<feature type="domain" description="FAD/NAD(P)-binding" evidence="9">
    <location>
        <begin position="5"/>
        <end position="298"/>
    </location>
</feature>
<comment type="cofactor">
    <cofactor evidence="8">
        <name>FAD</name>
        <dbReference type="ChEBI" id="CHEBI:57692"/>
    </cofactor>
    <text evidence="8">Binds 1 FAD per subunit.</text>
</comment>
<protein>
    <recommendedName>
        <fullName evidence="7">Thioredoxin reductase</fullName>
        <ecNumber evidence="7">1.8.1.9</ecNumber>
    </recommendedName>
</protein>
<dbReference type="PANTHER" id="PTHR48105">
    <property type="entry name" value="THIOREDOXIN REDUCTASE 1-RELATED-RELATED"/>
    <property type="match status" value="1"/>
</dbReference>
<evidence type="ECO:0000256" key="1">
    <source>
        <dbReference type="ARBA" id="ARBA00009333"/>
    </source>
</evidence>
<keyword evidence="11" id="KW-1185">Reference proteome</keyword>
<comment type="catalytic activity">
    <reaction evidence="7">
        <text>[thioredoxin]-dithiol + NADP(+) = [thioredoxin]-disulfide + NADPH + H(+)</text>
        <dbReference type="Rhea" id="RHEA:20345"/>
        <dbReference type="Rhea" id="RHEA-COMP:10698"/>
        <dbReference type="Rhea" id="RHEA-COMP:10700"/>
        <dbReference type="ChEBI" id="CHEBI:15378"/>
        <dbReference type="ChEBI" id="CHEBI:29950"/>
        <dbReference type="ChEBI" id="CHEBI:50058"/>
        <dbReference type="ChEBI" id="CHEBI:57783"/>
        <dbReference type="ChEBI" id="CHEBI:58349"/>
        <dbReference type="EC" id="1.8.1.9"/>
    </reaction>
</comment>
<dbReference type="NCBIfam" id="TIGR01292">
    <property type="entry name" value="TRX_reduct"/>
    <property type="match status" value="1"/>
</dbReference>
<dbReference type="PROSITE" id="PS00573">
    <property type="entry name" value="PYRIDINE_REDOX_2"/>
    <property type="match status" value="1"/>
</dbReference>
<dbReference type="PRINTS" id="PR00368">
    <property type="entry name" value="FADPNR"/>
</dbReference>
<evidence type="ECO:0000256" key="5">
    <source>
        <dbReference type="ARBA" id="ARBA00023157"/>
    </source>
</evidence>
<sequence length="314" mass="34251">MENIYDLIIIGGGPAGLSAGLYGARGKLKTLILEKQKNGGQIVITHQVDNYPGSVENATGPSLTARMVEQAKAFGCEIERGDVTSFDFDGDIKILKTADKEYKTRSVIIATGANPRKMNCPGEDSLIGKGVSYCATCDADFFEDFEVFVIGGGDSAIEEAQYLTKFARKVTIVHRRQGFRCAPTALDRAKENPKIDFLLDTVVEEVKGDGILESIVFKNKITGEITEHFADEEDGTFGCFVFIGYVPETHLYRDVIECDDAGYFMAKESTETNIPGVFVAGDCREKPVRQVVTATSDGAVAAVMAERYIAEKFN</sequence>
<evidence type="ECO:0000256" key="8">
    <source>
        <dbReference type="RuleBase" id="RU003881"/>
    </source>
</evidence>
<dbReference type="InterPro" id="IPR005982">
    <property type="entry name" value="Thioredox_Rdtase"/>
</dbReference>
<evidence type="ECO:0000256" key="2">
    <source>
        <dbReference type="ARBA" id="ARBA00022630"/>
    </source>
</evidence>
<dbReference type="Proteomes" id="UP000241434">
    <property type="component" value="Unassembled WGS sequence"/>
</dbReference>
<reference evidence="10" key="1">
    <citation type="thesis" date="2015" institute="Rutgers" country="The State University of New Jersey, 14 College Farm Rd., New Brunswick, NJ, USA">
        <title>Ammonia toxicity in bacteria and its implications for treatment of and resource recovery from highly nitrogenous organic wastes.</title>
        <authorList>
            <person name="Luther A.K."/>
        </authorList>
    </citation>
    <scope>NUCLEOTIDE SEQUENCE</scope>
    <source>
        <strain evidence="10">RT-10B</strain>
    </source>
</reference>
<dbReference type="AlphaFoldDB" id="A0A2P7Q041"/>
<keyword evidence="2 7" id="KW-0285">Flavoprotein</keyword>
<gene>
    <name evidence="10" type="ORF">UF10_05110</name>
</gene>
<dbReference type="Pfam" id="PF07992">
    <property type="entry name" value="Pyr_redox_2"/>
    <property type="match status" value="1"/>
</dbReference>
<comment type="similarity">
    <text evidence="1 7">Belongs to the class-II pyridine nucleotide-disulfide oxidoreductase family.</text>
</comment>
<evidence type="ECO:0000256" key="6">
    <source>
        <dbReference type="ARBA" id="ARBA00023284"/>
    </source>
</evidence>
<keyword evidence="3 7" id="KW-0274">FAD</keyword>
<name>A0A2P7Q041_9FIRM</name>
<comment type="caution">
    <text evidence="10">The sequence shown here is derived from an EMBL/GenBank/DDBJ whole genome shotgun (WGS) entry which is preliminary data.</text>
</comment>
<keyword evidence="4 7" id="KW-0560">Oxidoreductase</keyword>
<dbReference type="PRINTS" id="PR00469">
    <property type="entry name" value="PNDRDTASEII"/>
</dbReference>
<accession>A0A2P7Q041</accession>
<dbReference type="InterPro" id="IPR008255">
    <property type="entry name" value="Pyr_nucl-diS_OxRdtase_2_AS"/>
</dbReference>
<evidence type="ECO:0000259" key="9">
    <source>
        <dbReference type="Pfam" id="PF07992"/>
    </source>
</evidence>
<evidence type="ECO:0000256" key="7">
    <source>
        <dbReference type="RuleBase" id="RU003880"/>
    </source>
</evidence>
<dbReference type="InterPro" id="IPR036188">
    <property type="entry name" value="FAD/NAD-bd_sf"/>
</dbReference>
<dbReference type="OrthoDB" id="9806179at2"/>
<evidence type="ECO:0000256" key="4">
    <source>
        <dbReference type="ARBA" id="ARBA00023002"/>
    </source>
</evidence>
<organism evidence="10 11">
    <name type="scientific">Peptostreptococcus russellii</name>
    <dbReference type="NCBI Taxonomy" id="215200"/>
    <lineage>
        <taxon>Bacteria</taxon>
        <taxon>Bacillati</taxon>
        <taxon>Bacillota</taxon>
        <taxon>Clostridia</taxon>
        <taxon>Peptostreptococcales</taxon>
        <taxon>Peptostreptococcaceae</taxon>
        <taxon>Peptostreptococcus</taxon>
    </lineage>
</organism>
<proteinExistence type="inferred from homology"/>
<dbReference type="Gene3D" id="3.50.50.60">
    <property type="entry name" value="FAD/NAD(P)-binding domain"/>
    <property type="match status" value="2"/>
</dbReference>
<dbReference type="GO" id="GO:0004791">
    <property type="term" value="F:thioredoxin-disulfide reductase (NADPH) activity"/>
    <property type="evidence" value="ECO:0007669"/>
    <property type="project" value="UniProtKB-UniRule"/>
</dbReference>
<dbReference type="EMBL" id="JYGE01000004">
    <property type="protein sequence ID" value="PSJ31312.1"/>
    <property type="molecule type" value="Genomic_DNA"/>
</dbReference>
<keyword evidence="8" id="KW-0521">NADP</keyword>
<dbReference type="GO" id="GO:0019430">
    <property type="term" value="P:removal of superoxide radicals"/>
    <property type="evidence" value="ECO:0007669"/>
    <property type="project" value="UniProtKB-UniRule"/>
</dbReference>
<evidence type="ECO:0000256" key="3">
    <source>
        <dbReference type="ARBA" id="ARBA00022827"/>
    </source>
</evidence>
<dbReference type="RefSeq" id="WP_106776768.1">
    <property type="nucleotide sequence ID" value="NZ_JYGE01000004.1"/>
</dbReference>
<dbReference type="GO" id="GO:0005737">
    <property type="term" value="C:cytoplasm"/>
    <property type="evidence" value="ECO:0007669"/>
    <property type="project" value="InterPro"/>
</dbReference>
<evidence type="ECO:0000313" key="10">
    <source>
        <dbReference type="EMBL" id="PSJ31312.1"/>
    </source>
</evidence>
<comment type="subunit">
    <text evidence="7">Homodimer.</text>
</comment>
<keyword evidence="6 7" id="KW-0676">Redox-active center</keyword>
<evidence type="ECO:0000313" key="11">
    <source>
        <dbReference type="Proteomes" id="UP000241434"/>
    </source>
</evidence>